<protein>
    <recommendedName>
        <fullName evidence="7">Terpene synthase metal-binding domain-containing protein</fullName>
    </recommendedName>
</protein>
<accession>A0A0Q3F6G8</accession>
<dbReference type="SFLD" id="SFLDG01019">
    <property type="entry name" value="Terpene_Cyclase_Like_1_C_Termi"/>
    <property type="match status" value="1"/>
</dbReference>
<dbReference type="EnsemblPlants" id="KQJ95022">
    <property type="protein sequence ID" value="KQJ95022"/>
    <property type="gene ID" value="BRADI_3g14710v3"/>
</dbReference>
<dbReference type="GO" id="GO:0010333">
    <property type="term" value="F:terpene synthase activity"/>
    <property type="evidence" value="ECO:0007669"/>
    <property type="project" value="InterPro"/>
</dbReference>
<keyword evidence="6" id="KW-1185">Reference proteome</keyword>
<dbReference type="Gramene" id="KQJ95022">
    <property type="protein sequence ID" value="KQJ95022"/>
    <property type="gene ID" value="BRADI_3g14710v3"/>
</dbReference>
<reference evidence="5" key="3">
    <citation type="submission" date="2018-08" db="UniProtKB">
        <authorList>
            <consortium name="EnsemblPlants"/>
        </authorList>
    </citation>
    <scope>IDENTIFICATION</scope>
    <source>
        <strain evidence="5">cv. Bd21</strain>
    </source>
</reference>
<dbReference type="ExpressionAtlas" id="A0A0Q3F6G8">
    <property type="expression patterns" value="baseline and differential"/>
</dbReference>
<dbReference type="OrthoDB" id="1877784at2759"/>
<evidence type="ECO:0000256" key="1">
    <source>
        <dbReference type="ARBA" id="ARBA00022723"/>
    </source>
</evidence>
<evidence type="ECO:0000313" key="5">
    <source>
        <dbReference type="EnsemblPlants" id="KQJ95022"/>
    </source>
</evidence>
<dbReference type="InterPro" id="IPR034741">
    <property type="entry name" value="Terpene_cyclase-like_1_C"/>
</dbReference>
<dbReference type="Pfam" id="PF01397">
    <property type="entry name" value="Terpene_synth"/>
    <property type="match status" value="1"/>
</dbReference>
<dbReference type="SUPFAM" id="SSF48576">
    <property type="entry name" value="Terpenoid synthases"/>
    <property type="match status" value="1"/>
</dbReference>
<dbReference type="InterPro" id="IPR008949">
    <property type="entry name" value="Isoprenoid_synthase_dom_sf"/>
</dbReference>
<feature type="domain" description="Terpene synthase metal-binding" evidence="3">
    <location>
        <begin position="192"/>
        <end position="431"/>
    </location>
</feature>
<feature type="domain" description="Terpene synthase N-terminal" evidence="2">
    <location>
        <begin position="59"/>
        <end position="135"/>
    </location>
</feature>
<dbReference type="AlphaFoldDB" id="A0A0Q3F6G8"/>
<sequence length="486" mass="56513">MFHQVALTRKLTITPYVSIYKTFCHASQIGLPKHIINWNIWTDFVCPTEQIKRFTLKRNISADVFEKFRDAGGNIACNGDIKSLLAVYNAAHVRTRGEETLDRAIVSTGELLQLTLEDQPSLCPSILFDQVRHTLETPLFRRPKRVEARRYISVYKKMSTRNEAILELAKMDFRILQSLYCEELKALTVWWKDLQLQDHLSFARDRMVEMHFWMLGVLFEPQHSYGRIMLTKLFTFVSIFDDIYDSYSTLEESKLLTRAMERWDEEAAEQLPGYMKFFYSKVLATVNAIEQDLKLQGRKHAHYVKKLLIDATRCYYKEAEWREEGCAPATVEEHLLFSVPSSCCMHVPCLAFVSMGASSDAIDWAMAYPKIIRASCVVGRVINDIASHERERDQQQRVTSTVEACMEENKYIAKEDAYRKLRELIEESWMDISKERCRRLMPAAPLLETVVDATRMLDFLYKDHADSYTLAHSLKEIVDSIYVDPI</sequence>
<dbReference type="InterPro" id="IPR036965">
    <property type="entry name" value="Terpene_synth_N_sf"/>
</dbReference>
<dbReference type="SFLD" id="SFLDS00005">
    <property type="entry name" value="Isoprenoid_Synthase_Type_I"/>
    <property type="match status" value="1"/>
</dbReference>
<reference evidence="4 5" key="1">
    <citation type="journal article" date="2010" name="Nature">
        <title>Genome sequencing and analysis of the model grass Brachypodium distachyon.</title>
        <authorList>
            <consortium name="International Brachypodium Initiative"/>
        </authorList>
    </citation>
    <scope>NUCLEOTIDE SEQUENCE [LARGE SCALE GENOMIC DNA]</scope>
    <source>
        <strain evidence="4 5">Bd21</strain>
    </source>
</reference>
<dbReference type="Proteomes" id="UP000008810">
    <property type="component" value="Chromosome 3"/>
</dbReference>
<dbReference type="FunFam" id="1.10.600.10:FF:000007">
    <property type="entry name" value="Isoprene synthase, chloroplastic"/>
    <property type="match status" value="1"/>
</dbReference>
<reference evidence="4" key="2">
    <citation type="submission" date="2017-06" db="EMBL/GenBank/DDBJ databases">
        <title>WGS assembly of Brachypodium distachyon.</title>
        <authorList>
            <consortium name="The International Brachypodium Initiative"/>
            <person name="Lucas S."/>
            <person name="Harmon-Smith M."/>
            <person name="Lail K."/>
            <person name="Tice H."/>
            <person name="Grimwood J."/>
            <person name="Bruce D."/>
            <person name="Barry K."/>
            <person name="Shu S."/>
            <person name="Lindquist E."/>
            <person name="Wang M."/>
            <person name="Pitluck S."/>
            <person name="Vogel J.P."/>
            <person name="Garvin D.F."/>
            <person name="Mockler T.C."/>
            <person name="Schmutz J."/>
            <person name="Rokhsar D."/>
            <person name="Bevan M.W."/>
        </authorList>
    </citation>
    <scope>NUCLEOTIDE SEQUENCE</scope>
    <source>
        <strain evidence="4">Bd21</strain>
    </source>
</reference>
<dbReference type="PANTHER" id="PTHR31225:SF80">
    <property type="entry name" value="OS08G0139700 PROTEIN"/>
    <property type="match status" value="1"/>
</dbReference>
<dbReference type="SUPFAM" id="SSF48239">
    <property type="entry name" value="Terpenoid cyclases/Protein prenyltransferases"/>
    <property type="match status" value="1"/>
</dbReference>
<dbReference type="InterPro" id="IPR005630">
    <property type="entry name" value="Terpene_synthase_metal-bd"/>
</dbReference>
<keyword evidence="1" id="KW-0479">Metal-binding</keyword>
<evidence type="ECO:0000259" key="2">
    <source>
        <dbReference type="Pfam" id="PF01397"/>
    </source>
</evidence>
<name>A0A0Q3F6G8_BRADI</name>
<evidence type="ECO:0000259" key="3">
    <source>
        <dbReference type="Pfam" id="PF03936"/>
    </source>
</evidence>
<dbReference type="InterPro" id="IPR050148">
    <property type="entry name" value="Terpene_synthase-like"/>
</dbReference>
<dbReference type="InterPro" id="IPR001906">
    <property type="entry name" value="Terpene_synth_N"/>
</dbReference>
<proteinExistence type="predicted"/>
<dbReference type="PANTHER" id="PTHR31225">
    <property type="entry name" value="OS04G0344100 PROTEIN-RELATED"/>
    <property type="match status" value="1"/>
</dbReference>
<organism evidence="4">
    <name type="scientific">Brachypodium distachyon</name>
    <name type="common">Purple false brome</name>
    <name type="synonym">Trachynia distachya</name>
    <dbReference type="NCBI Taxonomy" id="15368"/>
    <lineage>
        <taxon>Eukaryota</taxon>
        <taxon>Viridiplantae</taxon>
        <taxon>Streptophyta</taxon>
        <taxon>Embryophyta</taxon>
        <taxon>Tracheophyta</taxon>
        <taxon>Spermatophyta</taxon>
        <taxon>Magnoliopsida</taxon>
        <taxon>Liliopsida</taxon>
        <taxon>Poales</taxon>
        <taxon>Poaceae</taxon>
        <taxon>BOP clade</taxon>
        <taxon>Pooideae</taxon>
        <taxon>Stipodae</taxon>
        <taxon>Brachypodieae</taxon>
        <taxon>Brachypodium</taxon>
    </lineage>
</organism>
<dbReference type="Pfam" id="PF03936">
    <property type="entry name" value="Terpene_synth_C"/>
    <property type="match status" value="1"/>
</dbReference>
<dbReference type="Gene3D" id="1.10.600.10">
    <property type="entry name" value="Farnesyl Diphosphate Synthase"/>
    <property type="match status" value="1"/>
</dbReference>
<evidence type="ECO:0000313" key="4">
    <source>
        <dbReference type="EMBL" id="KQJ95022.1"/>
    </source>
</evidence>
<evidence type="ECO:0008006" key="7">
    <source>
        <dbReference type="Google" id="ProtNLM"/>
    </source>
</evidence>
<dbReference type="InterPro" id="IPR008930">
    <property type="entry name" value="Terpenoid_cyclase/PrenylTrfase"/>
</dbReference>
<dbReference type="Gene3D" id="1.50.10.130">
    <property type="entry name" value="Terpene synthase, N-terminal domain"/>
    <property type="match status" value="1"/>
</dbReference>
<dbReference type="GO" id="GO:0000287">
    <property type="term" value="F:magnesium ion binding"/>
    <property type="evidence" value="ECO:0007669"/>
    <property type="project" value="InterPro"/>
</dbReference>
<gene>
    <name evidence="5" type="primary">LOC100831867</name>
    <name evidence="4" type="ORF">BRADI_3g14710v3</name>
</gene>
<dbReference type="EMBL" id="CM000882">
    <property type="protein sequence ID" value="KQJ95022.1"/>
    <property type="molecule type" value="Genomic_DNA"/>
</dbReference>
<evidence type="ECO:0000313" key="6">
    <source>
        <dbReference type="Proteomes" id="UP000008810"/>
    </source>
</evidence>
<dbReference type="GO" id="GO:0016114">
    <property type="term" value="P:terpenoid biosynthetic process"/>
    <property type="evidence" value="ECO:0007669"/>
    <property type="project" value="InterPro"/>
</dbReference>